<feature type="transmembrane region" description="Helical" evidence="1">
    <location>
        <begin position="164"/>
        <end position="185"/>
    </location>
</feature>
<organism evidence="2">
    <name type="scientific">Kitasatospora camelliae</name>
    <dbReference type="NCBI Taxonomy" id="3156397"/>
    <lineage>
        <taxon>Bacteria</taxon>
        <taxon>Bacillati</taxon>
        <taxon>Actinomycetota</taxon>
        <taxon>Actinomycetes</taxon>
        <taxon>Kitasatosporales</taxon>
        <taxon>Streptomycetaceae</taxon>
        <taxon>Kitasatospora</taxon>
    </lineage>
</organism>
<dbReference type="EMBL" id="CP159872">
    <property type="protein sequence ID" value="XCM80938.1"/>
    <property type="molecule type" value="Genomic_DNA"/>
</dbReference>
<feature type="transmembrane region" description="Helical" evidence="1">
    <location>
        <begin position="273"/>
        <end position="293"/>
    </location>
</feature>
<feature type="transmembrane region" description="Helical" evidence="1">
    <location>
        <begin position="72"/>
        <end position="93"/>
    </location>
</feature>
<proteinExistence type="predicted"/>
<reference evidence="2" key="1">
    <citation type="submission" date="2024-06" db="EMBL/GenBank/DDBJ databases">
        <title>The genome sequences of Kitasatospora sp. strain HUAS MG31.</title>
        <authorList>
            <person name="Mo P."/>
        </authorList>
    </citation>
    <scope>NUCLEOTIDE SEQUENCE</scope>
    <source>
        <strain evidence="2">HUAS MG31</strain>
    </source>
</reference>
<evidence type="ECO:0000313" key="2">
    <source>
        <dbReference type="EMBL" id="XCM80938.1"/>
    </source>
</evidence>
<evidence type="ECO:0008006" key="3">
    <source>
        <dbReference type="Google" id="ProtNLM"/>
    </source>
</evidence>
<keyword evidence="1" id="KW-1133">Transmembrane helix</keyword>
<dbReference type="RefSeq" id="WP_354641873.1">
    <property type="nucleotide sequence ID" value="NZ_CP159872.1"/>
</dbReference>
<feature type="transmembrane region" description="Helical" evidence="1">
    <location>
        <begin position="197"/>
        <end position="219"/>
    </location>
</feature>
<gene>
    <name evidence="2" type="ORF">ABWK59_19475</name>
</gene>
<keyword evidence="1" id="KW-0812">Transmembrane</keyword>
<sequence>MGDRMLRAALRCYPAGYRRERADEIAEVYAGTTAGAGRVARLWELAGIAGYGLRVRTGLTSAGTPGRLLAEAAPMVLAVVLGLVLPYLIGLGLHPRLTVRRFSPASLPFLLSLGSVVPAAVAALAGRWTVARALAVVAGAGWVAVVVHDAWWILSRPRIYDGSLLIDIALELFPVLWAVLLVAAPPDLLGRVAWRRLGVAALLTGAVAVLQWTGGLYLISPEGAALAAVVAALALLPAVYGRLLPAAISLAALPPLLTASVWYLHLWLPGLRLLALVLVAALAASVVAVRLALYLRRRPTVPPAAG</sequence>
<feature type="transmembrane region" description="Helical" evidence="1">
    <location>
        <begin position="105"/>
        <end position="125"/>
    </location>
</feature>
<dbReference type="AlphaFoldDB" id="A0AAU8JX26"/>
<evidence type="ECO:0000256" key="1">
    <source>
        <dbReference type="SAM" id="Phobius"/>
    </source>
</evidence>
<protein>
    <recommendedName>
        <fullName evidence="3">Integral membrane protein</fullName>
    </recommendedName>
</protein>
<keyword evidence="1" id="KW-0472">Membrane</keyword>
<feature type="transmembrane region" description="Helical" evidence="1">
    <location>
        <begin position="226"/>
        <end position="253"/>
    </location>
</feature>
<accession>A0AAU8JX26</accession>
<feature type="transmembrane region" description="Helical" evidence="1">
    <location>
        <begin position="131"/>
        <end position="152"/>
    </location>
</feature>
<name>A0AAU8JX26_9ACTN</name>
<dbReference type="KEGG" id="kcm:ABWK59_19475"/>